<name>A0A2A2JBI5_9BILA</name>
<dbReference type="Gene3D" id="3.40.640.10">
    <property type="entry name" value="Type I PLP-dependent aspartate aminotransferase-like (Major domain)"/>
    <property type="match status" value="1"/>
</dbReference>
<dbReference type="InterPro" id="IPR015421">
    <property type="entry name" value="PyrdxlP-dep_Trfase_major"/>
</dbReference>
<proteinExistence type="inferred from homology"/>
<feature type="binding site" evidence="19">
    <location>
        <position position="91"/>
    </location>
    <ligand>
        <name>substrate</name>
    </ligand>
</feature>
<evidence type="ECO:0000256" key="14">
    <source>
        <dbReference type="ARBA" id="ARBA00030669"/>
    </source>
</evidence>
<feature type="site" description="May act as a substrate filter by repelling compounds with a negatively charged alpha-carboxylate" evidence="20">
    <location>
        <position position="68"/>
    </location>
</feature>
<dbReference type="GO" id="GO:0005737">
    <property type="term" value="C:cytoplasm"/>
    <property type="evidence" value="ECO:0007669"/>
    <property type="project" value="UniProtKB-SubCell"/>
</dbReference>
<evidence type="ECO:0000256" key="7">
    <source>
        <dbReference type="ARBA" id="ARBA00022555"/>
    </source>
</evidence>
<keyword evidence="11 18" id="KW-0648">Protein biosynthesis</keyword>
<keyword evidence="10 18" id="KW-0663">Pyridoxal phosphate</keyword>
<evidence type="ECO:0000256" key="19">
    <source>
        <dbReference type="PIRSR" id="PIRSR017689-1"/>
    </source>
</evidence>
<evidence type="ECO:0000256" key="3">
    <source>
        <dbReference type="ARBA" id="ARBA00004822"/>
    </source>
</evidence>
<evidence type="ECO:0000256" key="20">
    <source>
        <dbReference type="PIRSR" id="PIRSR017689-50"/>
    </source>
</evidence>
<comment type="cofactor">
    <cofactor evidence="1 18 20">
        <name>pyridoxal 5'-phosphate</name>
        <dbReference type="ChEBI" id="CHEBI:597326"/>
    </cofactor>
</comment>
<accession>A0A2A2JBI5</accession>
<evidence type="ECO:0000256" key="11">
    <source>
        <dbReference type="ARBA" id="ARBA00022917"/>
    </source>
</evidence>
<dbReference type="SUPFAM" id="SSF53383">
    <property type="entry name" value="PLP-dependent transferases"/>
    <property type="match status" value="1"/>
</dbReference>
<dbReference type="PIRSF" id="PIRSF017689">
    <property type="entry name" value="SepSecS"/>
    <property type="match status" value="1"/>
</dbReference>
<dbReference type="GO" id="GO:0000049">
    <property type="term" value="F:tRNA binding"/>
    <property type="evidence" value="ECO:0007669"/>
    <property type="project" value="UniProtKB-UniRule"/>
</dbReference>
<evidence type="ECO:0000256" key="9">
    <source>
        <dbReference type="ARBA" id="ARBA00022884"/>
    </source>
</evidence>
<evidence type="ECO:0000256" key="8">
    <source>
        <dbReference type="ARBA" id="ARBA00022679"/>
    </source>
</evidence>
<keyword evidence="8 18" id="KW-0808">Transferase</keyword>
<keyword evidence="12 18" id="KW-0711">Selenium</keyword>
<evidence type="ECO:0000256" key="6">
    <source>
        <dbReference type="ARBA" id="ARBA00021963"/>
    </source>
</evidence>
<dbReference type="OrthoDB" id="10263545at2759"/>
<dbReference type="InterPro" id="IPR019872">
    <property type="entry name" value="Sec-tRNA_Se_transferase"/>
</dbReference>
<comment type="subcellular location">
    <subcellularLocation>
        <location evidence="18">Cytoplasm</location>
    </subcellularLocation>
</comment>
<dbReference type="PANTHER" id="PTHR12944">
    <property type="entry name" value="SOLUBLE LIVER ANTIGEN/LIVER PANCREAS ANTIGEN"/>
    <property type="match status" value="1"/>
</dbReference>
<evidence type="ECO:0000256" key="13">
    <source>
        <dbReference type="ARBA" id="ARBA00026053"/>
    </source>
</evidence>
<dbReference type="AlphaFoldDB" id="A0A2A2JBI5"/>
<dbReference type="Proteomes" id="UP000218231">
    <property type="component" value="Unassembled WGS sequence"/>
</dbReference>
<feature type="binding site" evidence="19">
    <location>
        <position position="388"/>
    </location>
    <ligand>
        <name>tRNA</name>
        <dbReference type="ChEBI" id="CHEBI:17843"/>
    </ligand>
</feature>
<feature type="binding site" evidence="19">
    <location>
        <position position="454"/>
    </location>
    <ligand>
        <name>tRNA</name>
        <dbReference type="ChEBI" id="CHEBI:17843"/>
    </ligand>
</feature>
<comment type="subunit">
    <text evidence="13">Homotetramer formed by a catalytic dimer and a non-catalytic dimer serving as a binding platform that orients tRNASec for catalysis. Each tetramer binds the CCA ends of two tRNAs which point to the active sites of the catalytic dimer.</text>
</comment>
<feature type="binding site" evidence="19">
    <location>
        <position position="69"/>
    </location>
    <ligand>
        <name>pyridoxal 5'-phosphate</name>
        <dbReference type="ChEBI" id="CHEBI:597326"/>
    </ligand>
</feature>
<evidence type="ECO:0000256" key="2">
    <source>
        <dbReference type="ARBA" id="ARBA00002552"/>
    </source>
</evidence>
<dbReference type="EC" id="2.9.1.2" evidence="5 18"/>
<dbReference type="GO" id="GO:0098621">
    <property type="term" value="F:O-phosphoseryl-tRNA(Sec) selenium transferase activity"/>
    <property type="evidence" value="ECO:0007669"/>
    <property type="project" value="UniProtKB-EC"/>
</dbReference>
<dbReference type="STRING" id="2018661.A0A2A2JBI5"/>
<feature type="binding site" evidence="19">
    <location>
        <position position="306"/>
    </location>
    <ligand>
        <name>substrate</name>
    </ligand>
</feature>
<dbReference type="UniPathway" id="UPA00906">
    <property type="reaction ID" value="UER00898"/>
</dbReference>
<comment type="caution">
    <text evidence="21">The sequence shown here is derived from an EMBL/GenBank/DDBJ whole genome shotgun (WGS) entry which is preliminary data.</text>
</comment>
<comment type="function">
    <text evidence="2 18">Converts O-phosphoseryl-tRNA(Sec) to selenocysteinyl-tRNA(Sec) required for selenoprotein biosynthesis.</text>
</comment>
<dbReference type="NCBIfam" id="TIGR03531">
    <property type="entry name" value="selenium_SpcS"/>
    <property type="match status" value="1"/>
</dbReference>
<evidence type="ECO:0000256" key="12">
    <source>
        <dbReference type="ARBA" id="ARBA00023266"/>
    </source>
</evidence>
<dbReference type="PANTHER" id="PTHR12944:SF2">
    <property type="entry name" value="O-PHOSPHOSERYL-TRNA(SEC) SELENIUM TRANSFERASE"/>
    <property type="match status" value="1"/>
</dbReference>
<dbReference type="Pfam" id="PF05889">
    <property type="entry name" value="SepSecS"/>
    <property type="match status" value="1"/>
</dbReference>
<dbReference type="EMBL" id="LIAE01010556">
    <property type="protein sequence ID" value="PAV58872.1"/>
    <property type="molecule type" value="Genomic_DNA"/>
</dbReference>
<dbReference type="InterPro" id="IPR015424">
    <property type="entry name" value="PyrdxlP-dep_Trfase"/>
</dbReference>
<keyword evidence="9 18" id="KW-0694">RNA-binding</keyword>
<protein>
    <recommendedName>
        <fullName evidence="6 18">O-phosphoseryl-tRNA(Sec) selenium transferase</fullName>
        <ecNumber evidence="5 18">2.9.1.2</ecNumber>
    </recommendedName>
    <alternativeName>
        <fullName evidence="14 18">Selenocysteine synthase</fullName>
    </alternativeName>
    <alternativeName>
        <fullName evidence="15 18">Selenocysteinyl-tRNA(Sec) synthase</fullName>
    </alternativeName>
    <alternativeName>
        <fullName evidence="16 18">Sep-tRNA:Sec-tRNA synthase</fullName>
    </alternativeName>
</protein>
<evidence type="ECO:0000256" key="17">
    <source>
        <dbReference type="ARBA" id="ARBA00048808"/>
    </source>
</evidence>
<evidence type="ECO:0000256" key="4">
    <source>
        <dbReference type="ARBA" id="ARBA00007037"/>
    </source>
</evidence>
<comment type="pathway">
    <text evidence="3 18">Aminoacyl-tRNA biosynthesis; selenocysteinyl-tRNA(Sec) biosynthesis; selenocysteinyl-tRNA(Sec) from L-seryl-tRNA(Sec) (archaeal/eukaryal route): step 2/2.</text>
</comment>
<keyword evidence="22" id="KW-1185">Reference proteome</keyword>
<reference evidence="21 22" key="1">
    <citation type="journal article" date="2017" name="Curr. Biol.">
        <title>Genome architecture and evolution of a unichromosomal asexual nematode.</title>
        <authorList>
            <person name="Fradin H."/>
            <person name="Zegar C."/>
            <person name="Gutwein M."/>
            <person name="Lucas J."/>
            <person name="Kovtun M."/>
            <person name="Corcoran D."/>
            <person name="Baugh L.R."/>
            <person name="Kiontke K."/>
            <person name="Gunsalus K."/>
            <person name="Fitch D.H."/>
            <person name="Piano F."/>
        </authorList>
    </citation>
    <scope>NUCLEOTIDE SEQUENCE [LARGE SCALE GENOMIC DNA]</scope>
    <source>
        <strain evidence="21">PF1309</strain>
    </source>
</reference>
<evidence type="ECO:0000313" key="22">
    <source>
        <dbReference type="Proteomes" id="UP000218231"/>
    </source>
</evidence>
<organism evidence="21 22">
    <name type="scientific">Diploscapter pachys</name>
    <dbReference type="NCBI Taxonomy" id="2018661"/>
    <lineage>
        <taxon>Eukaryota</taxon>
        <taxon>Metazoa</taxon>
        <taxon>Ecdysozoa</taxon>
        <taxon>Nematoda</taxon>
        <taxon>Chromadorea</taxon>
        <taxon>Rhabditida</taxon>
        <taxon>Rhabditina</taxon>
        <taxon>Rhabditomorpha</taxon>
        <taxon>Rhabditoidea</taxon>
        <taxon>Rhabditidae</taxon>
        <taxon>Diploscapter</taxon>
    </lineage>
</organism>
<keyword evidence="18" id="KW-0963">Cytoplasm</keyword>
<comment type="catalytic activity">
    <reaction evidence="17 18">
        <text>O-phospho-L-seryl-tRNA(Sec) + selenophosphate + H2O = L-selenocysteinyl-tRNA(Sec) + 2 phosphate</text>
        <dbReference type="Rhea" id="RHEA:25041"/>
        <dbReference type="Rhea" id="RHEA-COMP:9743"/>
        <dbReference type="Rhea" id="RHEA-COMP:9947"/>
        <dbReference type="ChEBI" id="CHEBI:15377"/>
        <dbReference type="ChEBI" id="CHEBI:16144"/>
        <dbReference type="ChEBI" id="CHEBI:43474"/>
        <dbReference type="ChEBI" id="CHEBI:78551"/>
        <dbReference type="ChEBI" id="CHEBI:78573"/>
        <dbReference type="EC" id="2.9.1.2"/>
    </reaction>
</comment>
<feature type="modified residue" description="N6-(pyridoxal phosphate)lysine" evidence="20">
    <location>
        <position position="277"/>
    </location>
</feature>
<feature type="binding site" evidence="19">
    <location>
        <position position="92"/>
    </location>
    <ligand>
        <name>substrate</name>
    </ligand>
</feature>
<comment type="similarity">
    <text evidence="4 18">Belongs to the SepSecS family.</text>
</comment>
<dbReference type="GO" id="GO:0001717">
    <property type="term" value="P:conversion of seryl-tRNAsec to selenocys-tRNAsec"/>
    <property type="evidence" value="ECO:0007669"/>
    <property type="project" value="UniProtKB-UniRule"/>
</dbReference>
<evidence type="ECO:0000313" key="21">
    <source>
        <dbReference type="EMBL" id="PAV58872.1"/>
    </source>
</evidence>
<evidence type="ECO:0000256" key="15">
    <source>
        <dbReference type="ARBA" id="ARBA00032048"/>
    </source>
</evidence>
<gene>
    <name evidence="21" type="ORF">WR25_08870</name>
</gene>
<evidence type="ECO:0000256" key="1">
    <source>
        <dbReference type="ARBA" id="ARBA00001933"/>
    </source>
</evidence>
<evidence type="ECO:0000256" key="18">
    <source>
        <dbReference type="PIRNR" id="PIRNR017689"/>
    </source>
</evidence>
<feature type="binding site" evidence="19">
    <location>
        <position position="99"/>
    </location>
    <ligand>
        <name>substrate</name>
    </ligand>
</feature>
<evidence type="ECO:0000256" key="16">
    <source>
        <dbReference type="ARBA" id="ARBA00032693"/>
    </source>
</evidence>
<dbReference type="InterPro" id="IPR008829">
    <property type="entry name" value="SepSecS/SepCysS"/>
</dbReference>
<sequence length="473" mass="52237">MKASFGKREEALSNSISKSTHKMLANLWEKKDVPEEGWPEHMIERLLSWLASHDTNNRVDSIPIGAGEREGRVASPLVRRLHCNLSHGVGRSGSLDEIQPKAIGSSMLACLANEFALHSLHVAGISTCKAAIVVPLCTGMSLSLCMTSFRKQRPNAKYVVWSRIDQKSCFKSIYHAGFEPIIVDLVREGDALVTDVQSVARILEERDKQIVCVMTTTSCFAPRSPDNLPAIARICAEHGVPHLVNNAYGVQSEHCCRLINEASTSGRLDAFVQSLDKNFQVPVGGAIIAARKQSVINSIAKTYPGRASLVPARDLVLTLLHTGKRGFIQSLEQEKRLFNLVRRKLESFANHIGECVYEVETNEISLAMTLGTIPVEKQTLFGSILFNRGITGARVIPANVKTITLEDCEFQNFGSHTDEKHGGYLNMACGVGMTEVEIDELFNRLPLAYSSFMKELHKDDRCSCNNLQDDDSI</sequence>
<evidence type="ECO:0000256" key="10">
    <source>
        <dbReference type="ARBA" id="ARBA00022898"/>
    </source>
</evidence>
<keyword evidence="7 18" id="KW-0820">tRNA-binding</keyword>
<evidence type="ECO:0000256" key="5">
    <source>
        <dbReference type="ARBA" id="ARBA00012464"/>
    </source>
</evidence>
<dbReference type="GO" id="GO:0001514">
    <property type="term" value="P:selenocysteine incorporation"/>
    <property type="evidence" value="ECO:0007669"/>
    <property type="project" value="TreeGrafter"/>
</dbReference>